<keyword evidence="3" id="KW-1185">Reference proteome</keyword>
<evidence type="ECO:0000256" key="1">
    <source>
        <dbReference type="SAM" id="Phobius"/>
    </source>
</evidence>
<keyword evidence="1" id="KW-0472">Membrane</keyword>
<evidence type="ECO:0000313" key="2">
    <source>
        <dbReference type="EMBL" id="MCU5747007.1"/>
    </source>
</evidence>
<dbReference type="RefSeq" id="WP_306439868.1">
    <property type="nucleotide sequence ID" value="NZ_JAOPKZ010000018.1"/>
</dbReference>
<feature type="transmembrane region" description="Helical" evidence="1">
    <location>
        <begin position="575"/>
        <end position="600"/>
    </location>
</feature>
<proteinExistence type="predicted"/>
<sequence>MKKLLLFLLVSITLIFSLGIANSAKNLSFYQTIIKDHDHFVYNVPGKEKKHTRDAPQYFNKIAKNHHVGLTKVTYFNDNRILFNTNEKRLLNQRDNHHQLHIFDSKMHIDVENITTTKHLSAVGMYYIKGDPKDKATVLSLMNKYAGDTIKQGNPSLLSYLTLDQYTLALVFLLSLLIVIVYCHYLQRNKHNYKMLSDLGYDLTHHFMFVMRDLKWIFLSYVLLSIGTTLITYLAIYKDLHILQLLAVVCSFMVLTLIALSCITILLLMIYQKNFYKNQVKPNVNLIIYLYILLAIVMGVFLTTSTHQVIKNSHDFQSKIPSLKGWKNTKDVYQPNVQDNGAVYNKEIEIAQDKRFDRLLKSKENPGFLIDTENFTSEDGELPLYKMNEEENNSIEPDGKTIIVDPNYLKRHHMVTPQSEDVLRYIQHDKYTRNILVPIKFKRYEHKIRKNFTKDFKFKRTLYDDIRKDHTPAHINIIYVKNSSKYPTYNSDAGGKNNKIEAPIAIVETGNTHVRNNAHYMDDCYFFESKKDNPYDTLKPLLKKYGLLDDIISINSVYDTKVDDINDIKKKIIRYVLLALITLISFIIAIFTAIHLYFVNWKHAIFIKYNLGYSVWNNHKYAFLLLAFVNILLLGMFLQKYPITSLLIFISLLIFEMIVISIEFLILNQKNNNAILKGKE</sequence>
<feature type="transmembrane region" description="Helical" evidence="1">
    <location>
        <begin position="242"/>
        <end position="271"/>
    </location>
</feature>
<reference evidence="2 3" key="1">
    <citation type="journal article" date="2023" name="Int. J. Syst. Evol. Microbiol.">
        <title>Streptococcus sciuri sp. nov., Staphylococcus marylandisciuri sp. nov. and Staphylococcus americanisciuri sp. nov., isolated from faeces of eastern grey squirrel (Sciurus carolinensis).</title>
        <authorList>
            <person name="Volokhov D.V."/>
            <person name="Zagorodnyaya T.A."/>
            <person name="Furtak V.A."/>
            <person name="Nattanmai G."/>
            <person name="Randall L."/>
            <person name="Jose S."/>
            <person name="Gao Y."/>
            <person name="Eisenberg T."/>
            <person name="Delmonte P."/>
            <person name="Blom J."/>
            <person name="Mitchell K.K."/>
        </authorList>
    </citation>
    <scope>NUCLEOTIDE SEQUENCE [LARGE SCALE GENOMIC DNA]</scope>
    <source>
        <strain evidence="2 3">SQ8-PEA</strain>
    </source>
</reference>
<dbReference type="InterPro" id="IPR006541">
    <property type="entry name" value="Bacteriocin_ass"/>
</dbReference>
<feature type="transmembrane region" description="Helical" evidence="1">
    <location>
        <begin position="166"/>
        <end position="186"/>
    </location>
</feature>
<protein>
    <submittedName>
        <fullName evidence="2">DUF1430 domain-containing protein</fullName>
    </submittedName>
</protein>
<evidence type="ECO:0000313" key="3">
    <source>
        <dbReference type="Proteomes" id="UP001209553"/>
    </source>
</evidence>
<feature type="transmembrane region" description="Helical" evidence="1">
    <location>
        <begin position="645"/>
        <end position="667"/>
    </location>
</feature>
<keyword evidence="1" id="KW-1133">Transmembrane helix</keyword>
<gene>
    <name evidence="2" type="ORF">N9R04_10005</name>
</gene>
<organism evidence="2 3">
    <name type="scientific">Staphylococcus marylandisciuri</name>
    <dbReference type="NCBI Taxonomy" id="2981529"/>
    <lineage>
        <taxon>Bacteria</taxon>
        <taxon>Bacillati</taxon>
        <taxon>Bacillota</taxon>
        <taxon>Bacilli</taxon>
        <taxon>Bacillales</taxon>
        <taxon>Staphylococcaceae</taxon>
        <taxon>Staphylococcus</taxon>
    </lineage>
</organism>
<dbReference type="Proteomes" id="UP001209553">
    <property type="component" value="Unassembled WGS sequence"/>
</dbReference>
<feature type="transmembrane region" description="Helical" evidence="1">
    <location>
        <begin position="283"/>
        <end position="302"/>
    </location>
</feature>
<comment type="caution">
    <text evidence="2">The sequence shown here is derived from an EMBL/GenBank/DDBJ whole genome shotgun (WGS) entry which is preliminary data.</text>
</comment>
<dbReference type="EMBL" id="JAOPKZ010000018">
    <property type="protein sequence ID" value="MCU5747007.1"/>
    <property type="molecule type" value="Genomic_DNA"/>
</dbReference>
<dbReference type="Pfam" id="PF07242">
    <property type="entry name" value="DUF1430"/>
    <property type="match status" value="1"/>
</dbReference>
<keyword evidence="1" id="KW-0812">Transmembrane</keyword>
<name>A0ABT2QSQ0_9STAP</name>
<accession>A0ABT2QSQ0</accession>
<feature type="transmembrane region" description="Helical" evidence="1">
    <location>
        <begin position="621"/>
        <end position="639"/>
    </location>
</feature>
<feature type="transmembrane region" description="Helical" evidence="1">
    <location>
        <begin position="216"/>
        <end position="236"/>
    </location>
</feature>